<reference evidence="1 2" key="1">
    <citation type="journal article" date="2017" name="BMC Genomics">
        <title>Genomic analysis of methanogenic archaea reveals a shift towards energy conservation.</title>
        <authorList>
            <person name="Gilmore S.P."/>
            <person name="Henske J.K."/>
            <person name="Sexton J.A."/>
            <person name="Solomon K.V."/>
            <person name="Seppala S."/>
            <person name="Yoo J.I."/>
            <person name="Huyett L.M."/>
            <person name="Pressman A."/>
            <person name="Cogan J.Z."/>
            <person name="Kivenson V."/>
            <person name="Peng X."/>
            <person name="Tan Y."/>
            <person name="Valentine D.L."/>
            <person name="O'Malley M.A."/>
        </authorList>
    </citation>
    <scope>NUCLEOTIDE SEQUENCE [LARGE SCALE GENOMIC DNA]</scope>
    <source>
        <strain evidence="1 2">1R-7</strain>
    </source>
</reference>
<name>A0A2A2HC05_9EURY</name>
<dbReference type="OrthoDB" id="85793at2157"/>
<dbReference type="PANTHER" id="PTHR43169:SF1">
    <property type="entry name" value="ATPASE, PP-LOOP SUPERFAMILY-RELATED"/>
    <property type="match status" value="1"/>
</dbReference>
<dbReference type="Proteomes" id="UP000217528">
    <property type="component" value="Unassembled WGS sequence"/>
</dbReference>
<sequence>MYTKDEIIENVIKIRKEIGHEYVKPEIREIYYNDDTDELTIITPDRPEKSIIIGKGGWVVGKLREKLQINSIHVVSYTDIILKEYQLQLAKNNIEKQKKNKQIPISYIPVFENIYELLKLKHSHAYDNNIIINYIKKNINRTPYENADVTVALSGGVDSSFSLLLAKALGFNVHAFSVDPGTIILPKQFHYNIDNLIKKTEIQHEYLEVDMKQIIDDALGGKIHPCGRCSSFIEKTIHKKTANMNIPIMIYGDLLSTGSQAITFNDNIMRINLPALMRMEKNEIKNIVVDYDVKKIKGYGCPLVVQVHHKYPQYRSFSIQRVLRETRAGILEPGEALDLINTI</sequence>
<evidence type="ECO:0008006" key="3">
    <source>
        <dbReference type="Google" id="ProtNLM"/>
    </source>
</evidence>
<dbReference type="PANTHER" id="PTHR43169">
    <property type="entry name" value="EXSB FAMILY PROTEIN"/>
    <property type="match status" value="1"/>
</dbReference>
<keyword evidence="2" id="KW-1185">Reference proteome</keyword>
<accession>A0A2A2HC05</accession>
<dbReference type="InterPro" id="IPR052188">
    <property type="entry name" value="Ni-pincer_cofactor_biosynth"/>
</dbReference>
<dbReference type="InterPro" id="IPR014729">
    <property type="entry name" value="Rossmann-like_a/b/a_fold"/>
</dbReference>
<organism evidence="1 2">
    <name type="scientific">Methanosphaera cuniculi</name>
    <dbReference type="NCBI Taxonomy" id="1077256"/>
    <lineage>
        <taxon>Archaea</taxon>
        <taxon>Methanobacteriati</taxon>
        <taxon>Methanobacteriota</taxon>
        <taxon>Methanomada group</taxon>
        <taxon>Methanobacteria</taxon>
        <taxon>Methanobacteriales</taxon>
        <taxon>Methanobacteriaceae</taxon>
        <taxon>Methanosphaera</taxon>
    </lineage>
</organism>
<dbReference type="EMBL" id="LMVN01000024">
    <property type="protein sequence ID" value="PAV06888.1"/>
    <property type="molecule type" value="Genomic_DNA"/>
</dbReference>
<proteinExistence type="predicted"/>
<dbReference type="Gene3D" id="3.40.50.620">
    <property type="entry name" value="HUPs"/>
    <property type="match status" value="1"/>
</dbReference>
<comment type="caution">
    <text evidence="1">The sequence shown here is derived from an EMBL/GenBank/DDBJ whole genome shotgun (WGS) entry which is preliminary data.</text>
</comment>
<gene>
    <name evidence="1" type="ORF">ASJ82_07160</name>
</gene>
<evidence type="ECO:0000313" key="1">
    <source>
        <dbReference type="EMBL" id="PAV06888.1"/>
    </source>
</evidence>
<dbReference type="RefSeq" id="WP_095609062.1">
    <property type="nucleotide sequence ID" value="NZ_LMVN01000024.1"/>
</dbReference>
<dbReference type="AlphaFoldDB" id="A0A2A2HC05"/>
<evidence type="ECO:0000313" key="2">
    <source>
        <dbReference type="Proteomes" id="UP000217528"/>
    </source>
</evidence>
<protein>
    <recommendedName>
        <fullName evidence="3">ATPase</fullName>
    </recommendedName>
</protein>
<dbReference type="SUPFAM" id="SSF52402">
    <property type="entry name" value="Adenine nucleotide alpha hydrolases-like"/>
    <property type="match status" value="1"/>
</dbReference>